<dbReference type="AlphaFoldDB" id="A0A8H7URM6"/>
<dbReference type="Proteomes" id="UP000650833">
    <property type="component" value="Unassembled WGS sequence"/>
</dbReference>
<dbReference type="OrthoDB" id="2285833at2759"/>
<sequence length="274" mass="31917">MLYALFCSTKCKQRIFVLNFKGNSIKQDLALADKDAVFIQDGDDTLNALSNRRPVLETLFKERRKELDQFILTAKSVNPSERDWKIKVAVRDKYYCKTFNHYNGLIYEYQNPSILLTLTTSPNPFVFNGKSCHKKAEECILDTDVNLDNIVFKTAETVYFVVNQFTFHLELYNQFQTLGLLTLENSMDTDDTYNLECMKLPLSLIIDLKEINQEKVNNRRACGLGQKKRNYHIAAYIIVKQSKSYKKQFFITAMLATNRARFITAIRSVNRDEY</sequence>
<comment type="caution">
    <text evidence="1">The sequence shown here is derived from an EMBL/GenBank/DDBJ whole genome shotgun (WGS) entry which is preliminary data.</text>
</comment>
<reference evidence="1" key="1">
    <citation type="submission" date="2020-12" db="EMBL/GenBank/DDBJ databases">
        <title>Metabolic potential, ecology and presence of endohyphal bacteria is reflected in genomic diversity of Mucoromycotina.</title>
        <authorList>
            <person name="Muszewska A."/>
            <person name="Okrasinska A."/>
            <person name="Steczkiewicz K."/>
            <person name="Drgas O."/>
            <person name="Orlowska M."/>
            <person name="Perlinska-Lenart U."/>
            <person name="Aleksandrzak-Piekarczyk T."/>
            <person name="Szatraj K."/>
            <person name="Zielenkiewicz U."/>
            <person name="Pilsyk S."/>
            <person name="Malc E."/>
            <person name="Mieczkowski P."/>
            <person name="Kruszewska J.S."/>
            <person name="Biernat P."/>
            <person name="Pawlowska J."/>
        </authorList>
    </citation>
    <scope>NUCLEOTIDE SEQUENCE</scope>
    <source>
        <strain evidence="1">CBS 226.32</strain>
    </source>
</reference>
<dbReference type="EMBL" id="JAEPRC010000679">
    <property type="protein sequence ID" value="KAG2193010.1"/>
    <property type="molecule type" value="Genomic_DNA"/>
</dbReference>
<protein>
    <submittedName>
        <fullName evidence="1">Uncharacterized protein</fullName>
    </submittedName>
</protein>
<evidence type="ECO:0000313" key="2">
    <source>
        <dbReference type="Proteomes" id="UP000650833"/>
    </source>
</evidence>
<accession>A0A8H7URM6</accession>
<evidence type="ECO:0000313" key="1">
    <source>
        <dbReference type="EMBL" id="KAG2193010.1"/>
    </source>
</evidence>
<proteinExistence type="predicted"/>
<gene>
    <name evidence="1" type="ORF">INT46_009812</name>
</gene>
<name>A0A8H7URM6_9FUNG</name>
<keyword evidence="2" id="KW-1185">Reference proteome</keyword>
<organism evidence="1 2">
    <name type="scientific">Mucor plumbeus</name>
    <dbReference type="NCBI Taxonomy" id="97098"/>
    <lineage>
        <taxon>Eukaryota</taxon>
        <taxon>Fungi</taxon>
        <taxon>Fungi incertae sedis</taxon>
        <taxon>Mucoromycota</taxon>
        <taxon>Mucoromycotina</taxon>
        <taxon>Mucoromycetes</taxon>
        <taxon>Mucorales</taxon>
        <taxon>Mucorineae</taxon>
        <taxon>Mucoraceae</taxon>
        <taxon>Mucor</taxon>
    </lineage>
</organism>